<dbReference type="Proteomes" id="UP000282386">
    <property type="component" value="Chromosome"/>
</dbReference>
<sequence length="200" mass="22178">MTEILSIARELVAGTERTITRIRSNTAGRENEYEQVIREQPLLDELADYVAGAARTGAARSGAGYGSRMLISSDALEVQQHIEHTVADYGVRGDLKGQVMAWASACASGDEYQQVVALQTLARWREQIQGMRYSTHELTAPCPMCRCEQVREKSTVGGGHVLKRALCYTIQRARCRACGATWEGEEGMRELAKTFSQDFQ</sequence>
<feature type="domain" description="DUF7340" evidence="1">
    <location>
        <begin position="136"/>
        <end position="192"/>
    </location>
</feature>
<proteinExistence type="predicted"/>
<evidence type="ECO:0000259" key="1">
    <source>
        <dbReference type="Pfam" id="PF24029"/>
    </source>
</evidence>
<gene>
    <name evidence="3" type="ORF">NCTC10207_00080</name>
</gene>
<accession>A0A7Z9A2Z7</accession>
<dbReference type="Pfam" id="PF24029">
    <property type="entry name" value="DUF7340"/>
    <property type="match status" value="1"/>
</dbReference>
<organism evidence="3 4">
    <name type="scientific">Rothia aeria</name>
    <dbReference type="NCBI Taxonomy" id="172042"/>
    <lineage>
        <taxon>Bacteria</taxon>
        <taxon>Bacillati</taxon>
        <taxon>Actinomycetota</taxon>
        <taxon>Actinomycetes</taxon>
        <taxon>Micrococcales</taxon>
        <taxon>Micrococcaceae</taxon>
        <taxon>Rothia</taxon>
    </lineage>
</organism>
<dbReference type="InterPro" id="IPR055764">
    <property type="entry name" value="DUF7340"/>
</dbReference>
<name>A0A7Z9A2Z7_9MICC</name>
<evidence type="ECO:0000313" key="4">
    <source>
        <dbReference type="Proteomes" id="UP000282386"/>
    </source>
</evidence>
<dbReference type="EMBL" id="LR134479">
    <property type="protein sequence ID" value="VEI22014.1"/>
    <property type="molecule type" value="Genomic_DNA"/>
</dbReference>
<protein>
    <submittedName>
        <fullName evidence="3">Uncharacterized protein</fullName>
    </submittedName>
</protein>
<feature type="domain" description="DUF7341" evidence="2">
    <location>
        <begin position="21"/>
        <end position="130"/>
    </location>
</feature>
<evidence type="ECO:0000313" key="3">
    <source>
        <dbReference type="EMBL" id="VEI22014.1"/>
    </source>
</evidence>
<dbReference type="RefSeq" id="WP_126499406.1">
    <property type="nucleotide sequence ID" value="NZ_LR134479.1"/>
</dbReference>
<evidence type="ECO:0000259" key="2">
    <source>
        <dbReference type="Pfam" id="PF24030"/>
    </source>
</evidence>
<dbReference type="InterPro" id="IPR055765">
    <property type="entry name" value="DUF7341"/>
</dbReference>
<dbReference type="Pfam" id="PF24030">
    <property type="entry name" value="DUF7341"/>
    <property type="match status" value="1"/>
</dbReference>
<dbReference type="AlphaFoldDB" id="A0A7Z9A2Z7"/>
<reference evidence="3 4" key="1">
    <citation type="submission" date="2018-12" db="EMBL/GenBank/DDBJ databases">
        <authorList>
            <consortium name="Pathogen Informatics"/>
        </authorList>
    </citation>
    <scope>NUCLEOTIDE SEQUENCE [LARGE SCALE GENOMIC DNA]</scope>
    <source>
        <strain evidence="3 4">NCTC10207</strain>
    </source>
</reference>